<evidence type="ECO:0000313" key="5">
    <source>
        <dbReference type="EMBL" id="MDQ0225223.1"/>
    </source>
</evidence>
<evidence type="ECO:0000313" key="6">
    <source>
        <dbReference type="Proteomes" id="UP001232245"/>
    </source>
</evidence>
<evidence type="ECO:0000256" key="1">
    <source>
        <dbReference type="ARBA" id="ARBA00023015"/>
    </source>
</evidence>
<dbReference type="Gene3D" id="1.10.10.10">
    <property type="entry name" value="Winged helix-like DNA-binding domain superfamily/Winged helix DNA-binding domain"/>
    <property type="match status" value="1"/>
</dbReference>
<evidence type="ECO:0000259" key="4">
    <source>
        <dbReference type="PROSITE" id="PS50995"/>
    </source>
</evidence>
<dbReference type="SMART" id="SM00347">
    <property type="entry name" value="HTH_MARR"/>
    <property type="match status" value="1"/>
</dbReference>
<comment type="caution">
    <text evidence="5">The sequence shown here is derived from an EMBL/GenBank/DDBJ whole genome shotgun (WGS) entry which is preliminary data.</text>
</comment>
<dbReference type="InterPro" id="IPR036390">
    <property type="entry name" value="WH_DNA-bd_sf"/>
</dbReference>
<keyword evidence="6" id="KW-1185">Reference proteome</keyword>
<dbReference type="Proteomes" id="UP001232245">
    <property type="component" value="Unassembled WGS sequence"/>
</dbReference>
<proteinExistence type="predicted"/>
<dbReference type="EMBL" id="JAUSTZ010000002">
    <property type="protein sequence ID" value="MDQ0225223.1"/>
    <property type="molecule type" value="Genomic_DNA"/>
</dbReference>
<dbReference type="SUPFAM" id="SSF46785">
    <property type="entry name" value="Winged helix' DNA-binding domain"/>
    <property type="match status" value="1"/>
</dbReference>
<keyword evidence="1" id="KW-0805">Transcription regulation</keyword>
<dbReference type="InterPro" id="IPR000835">
    <property type="entry name" value="HTH_MarR-typ"/>
</dbReference>
<sequence>MSSRQDKMYELESLMRYVYKVLRNEMNEVYENEMSRNEFFILKTLYEQGSKKSSDLSKMLNVSASHITAVTDSLIEKNWIKRIRSIQDRRIVDLHLTDEGKAKLELFEKKKTNFLLEKFNDFTDKEIENFISLFHKLLKMDNK</sequence>
<dbReference type="PANTHER" id="PTHR42756:SF1">
    <property type="entry name" value="TRANSCRIPTIONAL REPRESSOR OF EMRAB OPERON"/>
    <property type="match status" value="1"/>
</dbReference>
<dbReference type="PRINTS" id="PR00598">
    <property type="entry name" value="HTHMARR"/>
</dbReference>
<dbReference type="Pfam" id="PF01047">
    <property type="entry name" value="MarR"/>
    <property type="match status" value="1"/>
</dbReference>
<gene>
    <name evidence="5" type="ORF">J2S02_001552</name>
</gene>
<protein>
    <submittedName>
        <fullName evidence="5">DNA-binding MarR family transcriptional regulator</fullName>
    </submittedName>
</protein>
<keyword evidence="2 5" id="KW-0238">DNA-binding</keyword>
<accession>A0ABT9YYZ8</accession>
<organism evidence="5 6">
    <name type="scientific">Metabacillus niabensis</name>
    <dbReference type="NCBI Taxonomy" id="324854"/>
    <lineage>
        <taxon>Bacteria</taxon>
        <taxon>Bacillati</taxon>
        <taxon>Bacillota</taxon>
        <taxon>Bacilli</taxon>
        <taxon>Bacillales</taxon>
        <taxon>Bacillaceae</taxon>
        <taxon>Metabacillus</taxon>
    </lineage>
</organism>
<dbReference type="InterPro" id="IPR036388">
    <property type="entry name" value="WH-like_DNA-bd_sf"/>
</dbReference>
<dbReference type="GO" id="GO:0003677">
    <property type="term" value="F:DNA binding"/>
    <property type="evidence" value="ECO:0007669"/>
    <property type="project" value="UniProtKB-KW"/>
</dbReference>
<evidence type="ECO:0000256" key="2">
    <source>
        <dbReference type="ARBA" id="ARBA00023125"/>
    </source>
</evidence>
<reference evidence="5 6" key="1">
    <citation type="submission" date="2023-07" db="EMBL/GenBank/DDBJ databases">
        <title>Genomic Encyclopedia of Type Strains, Phase IV (KMG-IV): sequencing the most valuable type-strain genomes for metagenomic binning, comparative biology and taxonomic classification.</title>
        <authorList>
            <person name="Goeker M."/>
        </authorList>
    </citation>
    <scope>NUCLEOTIDE SEQUENCE [LARGE SCALE GENOMIC DNA]</scope>
    <source>
        <strain evidence="5 6">DSM 17723</strain>
    </source>
</reference>
<keyword evidence="3" id="KW-0804">Transcription</keyword>
<feature type="domain" description="HTH marR-type" evidence="4">
    <location>
        <begin position="8"/>
        <end position="139"/>
    </location>
</feature>
<dbReference type="PROSITE" id="PS50995">
    <property type="entry name" value="HTH_MARR_2"/>
    <property type="match status" value="1"/>
</dbReference>
<evidence type="ECO:0000256" key="3">
    <source>
        <dbReference type="ARBA" id="ARBA00023163"/>
    </source>
</evidence>
<dbReference type="PANTHER" id="PTHR42756">
    <property type="entry name" value="TRANSCRIPTIONAL REGULATOR, MARR"/>
    <property type="match status" value="1"/>
</dbReference>
<name>A0ABT9YYZ8_9BACI</name>